<reference evidence="1" key="1">
    <citation type="journal article" date="2016" name="Biosci. Biotechnol. Biochem.">
        <title>Bioconversion of AHX to AOH by resting cells of Burkholderia contaminans CH-1.</title>
        <authorList>
            <person name="Choi J.H."/>
            <person name="Kikuchi A."/>
            <person name="Pumkaeo P."/>
            <person name="Hirai H."/>
            <person name="Tokuyama S."/>
            <person name="Kawagishi H."/>
        </authorList>
    </citation>
    <scope>NUCLEOTIDE SEQUENCE</scope>
    <source>
        <strain evidence="1">CH-1</strain>
    </source>
</reference>
<dbReference type="EMBL" id="AP018357">
    <property type="protein sequence ID" value="BBA39545.1"/>
    <property type="molecule type" value="Genomic_DNA"/>
</dbReference>
<reference evidence="1" key="2">
    <citation type="journal article" date="2017" name="Genome Announc.">
        <title>High-Quality Draft Genome Sequence of Burkholderia contaminans CH-1, a Gram-Negative Bacterium That Metabolizes 2-Azahypoxanthine, a Plant Growth-Regulating Compound.</title>
        <authorList>
            <person name="Choi J.-H."/>
            <person name="Sugiura H."/>
            <person name="Moriuchi R."/>
            <person name="Kawagishi H."/>
            <person name="Dohra H."/>
        </authorList>
    </citation>
    <scope>NUCLEOTIDE SEQUENCE</scope>
    <source>
        <strain evidence="1">CH-1</strain>
    </source>
</reference>
<accession>A0A250L4Q4</accession>
<dbReference type="AlphaFoldDB" id="A0A250L4Q4"/>
<name>A0A250L4Q4_9BURK</name>
<gene>
    <name evidence="1" type="ORF">BCCH1_19670</name>
</gene>
<proteinExistence type="predicted"/>
<organism evidence="1">
    <name type="scientific">Burkholderia contaminans</name>
    <dbReference type="NCBI Taxonomy" id="488447"/>
    <lineage>
        <taxon>Bacteria</taxon>
        <taxon>Pseudomonadati</taxon>
        <taxon>Pseudomonadota</taxon>
        <taxon>Betaproteobacteria</taxon>
        <taxon>Burkholderiales</taxon>
        <taxon>Burkholderiaceae</taxon>
        <taxon>Burkholderia</taxon>
        <taxon>Burkholderia cepacia complex</taxon>
    </lineage>
</organism>
<evidence type="ECO:0000313" key="1">
    <source>
        <dbReference type="EMBL" id="BBA39545.1"/>
    </source>
</evidence>
<protein>
    <submittedName>
        <fullName evidence="1">Uncharacterized protein</fullName>
    </submittedName>
</protein>
<sequence>MLRLVLYAGTGACGHRPAPGKTAPIVAARAHGFARRAQISDESATHAVQRTIWKIRIARRDGCGTMKLWCDGARAS</sequence>